<feature type="transmembrane region" description="Helical" evidence="1">
    <location>
        <begin position="12"/>
        <end position="39"/>
    </location>
</feature>
<organism evidence="2 3">
    <name type="scientific">Rhodanobacter panaciterrae</name>
    <dbReference type="NCBI Taxonomy" id="490572"/>
    <lineage>
        <taxon>Bacteria</taxon>
        <taxon>Pseudomonadati</taxon>
        <taxon>Pseudomonadota</taxon>
        <taxon>Gammaproteobacteria</taxon>
        <taxon>Lysobacterales</taxon>
        <taxon>Rhodanobacteraceae</taxon>
        <taxon>Rhodanobacter</taxon>
    </lineage>
</organism>
<dbReference type="RefSeq" id="WP_189439556.1">
    <property type="nucleotide sequence ID" value="NZ_BMXT01000001.1"/>
</dbReference>
<feature type="transmembrane region" description="Helical" evidence="1">
    <location>
        <begin position="79"/>
        <end position="100"/>
    </location>
</feature>
<dbReference type="Proteomes" id="UP000621898">
    <property type="component" value="Unassembled WGS sequence"/>
</dbReference>
<reference evidence="3" key="1">
    <citation type="journal article" date="2019" name="Int. J. Syst. Evol. Microbiol.">
        <title>The Global Catalogue of Microorganisms (GCM) 10K type strain sequencing project: providing services to taxonomists for standard genome sequencing and annotation.</title>
        <authorList>
            <consortium name="The Broad Institute Genomics Platform"/>
            <consortium name="The Broad Institute Genome Sequencing Center for Infectious Disease"/>
            <person name="Wu L."/>
            <person name="Ma J."/>
        </authorList>
    </citation>
    <scope>NUCLEOTIDE SEQUENCE [LARGE SCALE GENOMIC DNA]</scope>
    <source>
        <strain evidence="3">KCTC 22232</strain>
    </source>
</reference>
<evidence type="ECO:0000256" key="1">
    <source>
        <dbReference type="SAM" id="Phobius"/>
    </source>
</evidence>
<dbReference type="Pfam" id="PF11086">
    <property type="entry name" value="DUF2878"/>
    <property type="match status" value="1"/>
</dbReference>
<comment type="caution">
    <text evidence="2">The sequence shown here is derived from an EMBL/GenBank/DDBJ whole genome shotgun (WGS) entry which is preliminary data.</text>
</comment>
<keyword evidence="1" id="KW-0472">Membrane</keyword>
<proteinExistence type="predicted"/>
<keyword evidence="3" id="KW-1185">Reference proteome</keyword>
<feature type="transmembrane region" description="Helical" evidence="1">
    <location>
        <begin position="51"/>
        <end position="73"/>
    </location>
</feature>
<sequence>MKFWASLIGYQLVWFAAVIGAGRGLAWPGIVGMLLYAACQLAAARHYQADLSLMATAIVLGLLVDGGLMRAGLASYATPWPSAALAPAWILALWATFAMTFTQSLSWLQTRLWLAVLLGGIGGPLAYLSASRGWHVVSFADPAWRGLLWLGIGWALATPALAWLARRWSTEAAPAAISLQGDAP</sequence>
<protein>
    <submittedName>
        <fullName evidence="2">Membrane protein</fullName>
    </submittedName>
</protein>
<evidence type="ECO:0000313" key="2">
    <source>
        <dbReference type="EMBL" id="GGY16355.1"/>
    </source>
</evidence>
<evidence type="ECO:0000313" key="3">
    <source>
        <dbReference type="Proteomes" id="UP000621898"/>
    </source>
</evidence>
<keyword evidence="1" id="KW-1133">Transmembrane helix</keyword>
<name>A0ABQ2ZHH6_9GAMM</name>
<accession>A0ABQ2ZHH6</accession>
<feature type="transmembrane region" description="Helical" evidence="1">
    <location>
        <begin position="112"/>
        <end position="130"/>
    </location>
</feature>
<dbReference type="EMBL" id="BMXT01000001">
    <property type="protein sequence ID" value="GGY16355.1"/>
    <property type="molecule type" value="Genomic_DNA"/>
</dbReference>
<gene>
    <name evidence="2" type="ORF">GCM10008098_04520</name>
</gene>
<feature type="transmembrane region" description="Helical" evidence="1">
    <location>
        <begin position="142"/>
        <end position="164"/>
    </location>
</feature>
<dbReference type="InterPro" id="IPR021306">
    <property type="entry name" value="DUF2878"/>
</dbReference>
<keyword evidence="1" id="KW-0812">Transmembrane</keyword>